<organism evidence="1 2">
    <name type="scientific">Araneus ventricosus</name>
    <name type="common">Orbweaver spider</name>
    <name type="synonym">Epeira ventricosa</name>
    <dbReference type="NCBI Taxonomy" id="182803"/>
    <lineage>
        <taxon>Eukaryota</taxon>
        <taxon>Metazoa</taxon>
        <taxon>Ecdysozoa</taxon>
        <taxon>Arthropoda</taxon>
        <taxon>Chelicerata</taxon>
        <taxon>Arachnida</taxon>
        <taxon>Araneae</taxon>
        <taxon>Araneomorphae</taxon>
        <taxon>Entelegynae</taxon>
        <taxon>Araneoidea</taxon>
        <taxon>Araneidae</taxon>
        <taxon>Araneus</taxon>
    </lineage>
</organism>
<protein>
    <submittedName>
        <fullName evidence="1">Uncharacterized protein</fullName>
    </submittedName>
</protein>
<gene>
    <name evidence="1" type="ORF">AVEN_228604_1</name>
</gene>
<keyword evidence="2" id="KW-1185">Reference proteome</keyword>
<dbReference type="EMBL" id="BGPR01004661">
    <property type="protein sequence ID" value="GBN01930.1"/>
    <property type="molecule type" value="Genomic_DNA"/>
</dbReference>
<comment type="caution">
    <text evidence="1">The sequence shown here is derived from an EMBL/GenBank/DDBJ whole genome shotgun (WGS) entry which is preliminary data.</text>
</comment>
<dbReference type="AlphaFoldDB" id="A0A4Y2KJ58"/>
<accession>A0A4Y2KJ58</accession>
<evidence type="ECO:0000313" key="2">
    <source>
        <dbReference type="Proteomes" id="UP000499080"/>
    </source>
</evidence>
<proteinExistence type="predicted"/>
<reference evidence="1 2" key="1">
    <citation type="journal article" date="2019" name="Sci. Rep.">
        <title>Orb-weaving spider Araneus ventricosus genome elucidates the spidroin gene catalogue.</title>
        <authorList>
            <person name="Kono N."/>
            <person name="Nakamura H."/>
            <person name="Ohtoshi R."/>
            <person name="Moran D.A.P."/>
            <person name="Shinohara A."/>
            <person name="Yoshida Y."/>
            <person name="Fujiwara M."/>
            <person name="Mori M."/>
            <person name="Tomita M."/>
            <person name="Arakawa K."/>
        </authorList>
    </citation>
    <scope>NUCLEOTIDE SEQUENCE [LARGE SCALE GENOMIC DNA]</scope>
</reference>
<sequence length="104" mass="11943">MIAAFKVALKRLNELSLWAIEPSLAYPAVRSFVQLSERVIDRRIMLPRYLRFSEETVNPRTFYSSEMDIFAGTNTYKLDNSASKNVIRVMKKLYNSGCTLTVVS</sequence>
<name>A0A4Y2KJ58_ARAVE</name>
<evidence type="ECO:0000313" key="1">
    <source>
        <dbReference type="EMBL" id="GBN01930.1"/>
    </source>
</evidence>
<dbReference type="Proteomes" id="UP000499080">
    <property type="component" value="Unassembled WGS sequence"/>
</dbReference>